<name>A0ABQ9H668_9NEOP</name>
<evidence type="ECO:0000256" key="1">
    <source>
        <dbReference type="SAM" id="MobiDB-lite"/>
    </source>
</evidence>
<feature type="compositionally biased region" description="Polar residues" evidence="1">
    <location>
        <begin position="543"/>
        <end position="554"/>
    </location>
</feature>
<dbReference type="Pfam" id="PF09746">
    <property type="entry name" value="Membralin"/>
    <property type="match status" value="2"/>
</dbReference>
<organism evidence="2 3">
    <name type="scientific">Dryococelus australis</name>
    <dbReference type="NCBI Taxonomy" id="614101"/>
    <lineage>
        <taxon>Eukaryota</taxon>
        <taxon>Metazoa</taxon>
        <taxon>Ecdysozoa</taxon>
        <taxon>Arthropoda</taxon>
        <taxon>Hexapoda</taxon>
        <taxon>Insecta</taxon>
        <taxon>Pterygota</taxon>
        <taxon>Neoptera</taxon>
        <taxon>Polyneoptera</taxon>
        <taxon>Phasmatodea</taxon>
        <taxon>Verophasmatodea</taxon>
        <taxon>Anareolatae</taxon>
        <taxon>Phasmatidae</taxon>
        <taxon>Eurycanthinae</taxon>
        <taxon>Dryococelus</taxon>
    </lineage>
</organism>
<dbReference type="InterPro" id="IPR019144">
    <property type="entry name" value="Membralin"/>
</dbReference>
<proteinExistence type="predicted"/>
<dbReference type="PANTHER" id="PTHR21650">
    <property type="entry name" value="MEMBRALIN/KINETOCHORE PROTEIN NUF2"/>
    <property type="match status" value="1"/>
</dbReference>
<dbReference type="PANTHER" id="PTHR21650:SF4">
    <property type="entry name" value="MEMBRALIN"/>
    <property type="match status" value="1"/>
</dbReference>
<gene>
    <name evidence="2" type="ORF">PR048_020397</name>
</gene>
<keyword evidence="3" id="KW-1185">Reference proteome</keyword>
<dbReference type="EMBL" id="JARBHB010000007">
    <property type="protein sequence ID" value="KAJ8879789.1"/>
    <property type="molecule type" value="Genomic_DNA"/>
</dbReference>
<protein>
    <submittedName>
        <fullName evidence="2">Uncharacterized protein</fullName>
    </submittedName>
</protein>
<evidence type="ECO:0000313" key="3">
    <source>
        <dbReference type="Proteomes" id="UP001159363"/>
    </source>
</evidence>
<dbReference type="Proteomes" id="UP001159363">
    <property type="component" value="Chromosome 6"/>
</dbReference>
<feature type="region of interest" description="Disordered" evidence="1">
    <location>
        <begin position="543"/>
        <end position="572"/>
    </location>
</feature>
<evidence type="ECO:0000313" key="2">
    <source>
        <dbReference type="EMBL" id="KAJ8879789.1"/>
    </source>
</evidence>
<accession>A0ABQ9H668</accession>
<sequence>MVLTVWPDGEYIVEYSLEYGFLRLSPGTRQRLNIPVKIVTLDPNRDECFGDSFSRFILEEFLGYDDLLMASIKMLAEREDNKGYLRFSNDLGSNTGLILVQHIWLLHHCTLCEGKLLEVGLPGLVTLTEGGDPNPRVSLTKYVSRLGSYVMLTLKAVKNVSDTSCHEYEMGGVSLLGICEGIKSAERVAMERQIAVDGGIWIVITFPDAVCTWHIGTTGPGFCEGNRLAVALGLIQAGGLVNTLYRALLRLEVPSVLFRLEGQRTLLCVDFAPPYIPKISACWLSKGRLWQVWCLCSGGAAILRHPFWNSHLWLTGVDGFIVLHVQRNTAIKKRAKNSRFLSLTYISYHVFPIPGRCYIVNQTCNDGSGGRNVVTGEHYRFVNMWMARTSYLAAFFIMLIFVTSHTPADNEFHAYMVDRSVDSFRHVDKLLKLYCPLKNQYVVVHLRWRKCFIHRTTNTLEQEKVVGRNAAGGQHPSSNVVTTARVSTLQLVLSKRSHNREVAGTQTKEAVQALPLANQEVHGENPAGELKVSHEAQHRQRSMMTPTARGITTPSPVPFTPEFSPSNSMVAD</sequence>
<feature type="compositionally biased region" description="Polar residues" evidence="1">
    <location>
        <begin position="563"/>
        <end position="572"/>
    </location>
</feature>
<reference evidence="2 3" key="1">
    <citation type="submission" date="2023-02" db="EMBL/GenBank/DDBJ databases">
        <title>LHISI_Scaffold_Assembly.</title>
        <authorList>
            <person name="Stuart O.P."/>
            <person name="Cleave R."/>
            <person name="Magrath M.J.L."/>
            <person name="Mikheyev A.S."/>
        </authorList>
    </citation>
    <scope>NUCLEOTIDE SEQUENCE [LARGE SCALE GENOMIC DNA]</scope>
    <source>
        <strain evidence="2">Daus_M_001</strain>
        <tissue evidence="2">Leg muscle</tissue>
    </source>
</reference>
<comment type="caution">
    <text evidence="2">The sequence shown here is derived from an EMBL/GenBank/DDBJ whole genome shotgun (WGS) entry which is preliminary data.</text>
</comment>